<evidence type="ECO:0000313" key="1">
    <source>
        <dbReference type="EMBL" id="TSH91387.1"/>
    </source>
</evidence>
<dbReference type="PANTHER" id="PTHR35586:SF1">
    <property type="entry name" value="SLL1691 PROTEIN"/>
    <property type="match status" value="1"/>
</dbReference>
<dbReference type="Proteomes" id="UP000318405">
    <property type="component" value="Unassembled WGS sequence"/>
</dbReference>
<evidence type="ECO:0008006" key="3">
    <source>
        <dbReference type="Google" id="ProtNLM"/>
    </source>
</evidence>
<name>A0A556AET1_9BURK</name>
<dbReference type="OrthoDB" id="8626097at2"/>
<dbReference type="AlphaFoldDB" id="A0A556AET1"/>
<organism evidence="1 2">
    <name type="scientific">Verticiella sediminum</name>
    <dbReference type="NCBI Taxonomy" id="1247510"/>
    <lineage>
        <taxon>Bacteria</taxon>
        <taxon>Pseudomonadati</taxon>
        <taxon>Pseudomonadota</taxon>
        <taxon>Betaproteobacteria</taxon>
        <taxon>Burkholderiales</taxon>
        <taxon>Alcaligenaceae</taxon>
        <taxon>Verticiella</taxon>
    </lineage>
</organism>
<dbReference type="PANTHER" id="PTHR35586">
    <property type="entry name" value="SLL1691 PROTEIN"/>
    <property type="match status" value="1"/>
</dbReference>
<evidence type="ECO:0000313" key="2">
    <source>
        <dbReference type="Proteomes" id="UP000318405"/>
    </source>
</evidence>
<dbReference type="EMBL" id="VLTJ01000036">
    <property type="protein sequence ID" value="TSH91387.1"/>
    <property type="molecule type" value="Genomic_DNA"/>
</dbReference>
<sequence length="174" mass="19530">MARHNPFAVVVLAEIESAAAGGPETRLARKTRLLRLLYEYTYGETDVNRLFTFIDGVLTLPRVQARRFNETVDAIEKEYDVAYVTSVERIGIEKGLAQGLAQGRLEGRQEGRQEGRGEGHHEGLRQALSSLLERRFGPLPPAARERVQTASADTLQIWLLRVLDAARLDDVFED</sequence>
<accession>A0A556AET1</accession>
<comment type="caution">
    <text evidence="1">The sequence shown here is derived from an EMBL/GenBank/DDBJ whole genome shotgun (WGS) entry which is preliminary data.</text>
</comment>
<proteinExistence type="predicted"/>
<gene>
    <name evidence="1" type="ORF">FOZ76_18620</name>
</gene>
<protein>
    <recommendedName>
        <fullName evidence="3">DUF4351 domain-containing protein</fullName>
    </recommendedName>
</protein>
<reference evidence="1 2" key="1">
    <citation type="submission" date="2019-07" db="EMBL/GenBank/DDBJ databases">
        <title>Qingshengfaniella alkalisoli gen. nov., sp. nov., isolated from saline soil.</title>
        <authorList>
            <person name="Xu L."/>
            <person name="Huang X.-X."/>
            <person name="Sun J.-Q."/>
        </authorList>
    </citation>
    <scope>NUCLEOTIDE SEQUENCE [LARGE SCALE GENOMIC DNA]</scope>
    <source>
        <strain evidence="1 2">DSM 27279</strain>
    </source>
</reference>
<keyword evidence="2" id="KW-1185">Reference proteome</keyword>